<dbReference type="Proteomes" id="UP001054945">
    <property type="component" value="Unassembled WGS sequence"/>
</dbReference>
<name>A0AAV4SGG1_CAEEX</name>
<dbReference type="EMBL" id="BPLR01009356">
    <property type="protein sequence ID" value="GIY31307.1"/>
    <property type="molecule type" value="Genomic_DNA"/>
</dbReference>
<evidence type="ECO:0000313" key="2">
    <source>
        <dbReference type="Proteomes" id="UP001054945"/>
    </source>
</evidence>
<organism evidence="1 2">
    <name type="scientific">Caerostris extrusa</name>
    <name type="common">Bark spider</name>
    <name type="synonym">Caerostris bankana</name>
    <dbReference type="NCBI Taxonomy" id="172846"/>
    <lineage>
        <taxon>Eukaryota</taxon>
        <taxon>Metazoa</taxon>
        <taxon>Ecdysozoa</taxon>
        <taxon>Arthropoda</taxon>
        <taxon>Chelicerata</taxon>
        <taxon>Arachnida</taxon>
        <taxon>Araneae</taxon>
        <taxon>Araneomorphae</taxon>
        <taxon>Entelegynae</taxon>
        <taxon>Araneoidea</taxon>
        <taxon>Araneidae</taxon>
        <taxon>Caerostris</taxon>
    </lineage>
</organism>
<dbReference type="AlphaFoldDB" id="A0AAV4SGG1"/>
<accession>A0AAV4SGG1</accession>
<reference evidence="1 2" key="1">
    <citation type="submission" date="2021-06" db="EMBL/GenBank/DDBJ databases">
        <title>Caerostris extrusa draft genome.</title>
        <authorList>
            <person name="Kono N."/>
            <person name="Arakawa K."/>
        </authorList>
    </citation>
    <scope>NUCLEOTIDE SEQUENCE [LARGE SCALE GENOMIC DNA]</scope>
</reference>
<evidence type="ECO:0000313" key="1">
    <source>
        <dbReference type="EMBL" id="GIY31307.1"/>
    </source>
</evidence>
<sequence length="94" mass="10557">MSEHVVDQRDAVLRHVQEAKDGGLKYMGFLGNNSYTCERISYHYLEDAFFCGSCLSCSLTKASSLCTSYEPVSYNRRCRVANSDLQGPRVPGYC</sequence>
<keyword evidence="2" id="KW-1185">Reference proteome</keyword>
<protein>
    <submittedName>
        <fullName evidence="1">Uncharacterized protein</fullName>
    </submittedName>
</protein>
<proteinExistence type="predicted"/>
<comment type="caution">
    <text evidence="1">The sequence shown here is derived from an EMBL/GenBank/DDBJ whole genome shotgun (WGS) entry which is preliminary data.</text>
</comment>
<gene>
    <name evidence="1" type="ORF">CEXT_269461</name>
</gene>